<dbReference type="Pfam" id="PF05437">
    <property type="entry name" value="AzlD"/>
    <property type="match status" value="1"/>
</dbReference>
<evidence type="ECO:0000256" key="1">
    <source>
        <dbReference type="SAM" id="Phobius"/>
    </source>
</evidence>
<dbReference type="Proteomes" id="UP000433101">
    <property type="component" value="Unassembled WGS sequence"/>
</dbReference>
<accession>A0A7X3LSE6</accession>
<evidence type="ECO:0000313" key="2">
    <source>
        <dbReference type="EMBL" id="MXN64238.1"/>
    </source>
</evidence>
<organism evidence="2 3">
    <name type="scientific">Stappia sediminis</name>
    <dbReference type="NCBI Taxonomy" id="2692190"/>
    <lineage>
        <taxon>Bacteria</taxon>
        <taxon>Pseudomonadati</taxon>
        <taxon>Pseudomonadota</taxon>
        <taxon>Alphaproteobacteria</taxon>
        <taxon>Hyphomicrobiales</taxon>
        <taxon>Stappiaceae</taxon>
        <taxon>Stappia</taxon>
    </lineage>
</organism>
<feature type="transmembrane region" description="Helical" evidence="1">
    <location>
        <begin position="73"/>
        <end position="102"/>
    </location>
</feature>
<keyword evidence="1" id="KW-0812">Transmembrane</keyword>
<name>A0A7X3LSE6_9HYPH</name>
<keyword evidence="1" id="KW-0472">Membrane</keyword>
<comment type="caution">
    <text evidence="2">The sequence shown here is derived from an EMBL/GenBank/DDBJ whole genome shotgun (WGS) entry which is preliminary data.</text>
</comment>
<proteinExistence type="predicted"/>
<dbReference type="EMBL" id="WUMV01000002">
    <property type="protein sequence ID" value="MXN64238.1"/>
    <property type="molecule type" value="Genomic_DNA"/>
</dbReference>
<dbReference type="InterPro" id="IPR008407">
    <property type="entry name" value="Brnchd-chn_aa_trnsp_AzlD"/>
</dbReference>
<reference evidence="2 3" key="1">
    <citation type="submission" date="2019-12" db="EMBL/GenBank/DDBJ databases">
        <authorList>
            <person name="Li M."/>
        </authorList>
    </citation>
    <scope>NUCLEOTIDE SEQUENCE [LARGE SCALE GENOMIC DNA]</scope>
    <source>
        <strain evidence="2 3">GBMRC 2046</strain>
    </source>
</reference>
<evidence type="ECO:0000313" key="3">
    <source>
        <dbReference type="Proteomes" id="UP000433101"/>
    </source>
</evidence>
<gene>
    <name evidence="2" type="ORF">GR183_04930</name>
</gene>
<feature type="transmembrane region" description="Helical" evidence="1">
    <location>
        <begin position="41"/>
        <end position="61"/>
    </location>
</feature>
<dbReference type="AlphaFoldDB" id="A0A7X3LSE6"/>
<protein>
    <submittedName>
        <fullName evidence="2">AzlD domain-containing protein</fullName>
    </submittedName>
</protein>
<sequence length="107" mass="11327">MIEKETFWIVTCLLGVGTFLIRFSFLGILGGRALPGWVLSHLRYVAVAVLPALITPLVLWPPATGGKTDTARLIAALAAFLIGLKNSIVGAVAAGMGTLYLMQFLLG</sequence>
<keyword evidence="3" id="KW-1185">Reference proteome</keyword>
<keyword evidence="1" id="KW-1133">Transmembrane helix</keyword>
<dbReference type="RefSeq" id="WP_160774485.1">
    <property type="nucleotide sequence ID" value="NZ_WUMV01000002.1"/>
</dbReference>
<feature type="transmembrane region" description="Helical" evidence="1">
    <location>
        <begin position="7"/>
        <end position="29"/>
    </location>
</feature>